<organism evidence="2 3">
    <name type="scientific">Liparis tanakae</name>
    <name type="common">Tanaka's snailfish</name>
    <dbReference type="NCBI Taxonomy" id="230148"/>
    <lineage>
        <taxon>Eukaryota</taxon>
        <taxon>Metazoa</taxon>
        <taxon>Chordata</taxon>
        <taxon>Craniata</taxon>
        <taxon>Vertebrata</taxon>
        <taxon>Euteleostomi</taxon>
        <taxon>Actinopterygii</taxon>
        <taxon>Neopterygii</taxon>
        <taxon>Teleostei</taxon>
        <taxon>Neoteleostei</taxon>
        <taxon>Acanthomorphata</taxon>
        <taxon>Eupercaria</taxon>
        <taxon>Perciformes</taxon>
        <taxon>Cottioidei</taxon>
        <taxon>Cottales</taxon>
        <taxon>Liparidae</taxon>
        <taxon>Liparis</taxon>
    </lineage>
</organism>
<feature type="region of interest" description="Disordered" evidence="1">
    <location>
        <begin position="82"/>
        <end position="104"/>
    </location>
</feature>
<evidence type="ECO:0000313" key="2">
    <source>
        <dbReference type="EMBL" id="TNN71268.1"/>
    </source>
</evidence>
<accession>A0A4Z2I051</accession>
<evidence type="ECO:0000256" key="1">
    <source>
        <dbReference type="SAM" id="MobiDB-lite"/>
    </source>
</evidence>
<evidence type="ECO:0000313" key="3">
    <source>
        <dbReference type="Proteomes" id="UP000314294"/>
    </source>
</evidence>
<dbReference type="Proteomes" id="UP000314294">
    <property type="component" value="Unassembled WGS sequence"/>
</dbReference>
<proteinExistence type="predicted"/>
<comment type="caution">
    <text evidence="2">The sequence shown here is derived from an EMBL/GenBank/DDBJ whole genome shotgun (WGS) entry which is preliminary data.</text>
</comment>
<dbReference type="EMBL" id="SRLO01000152">
    <property type="protein sequence ID" value="TNN71268.1"/>
    <property type="molecule type" value="Genomic_DNA"/>
</dbReference>
<keyword evidence="3" id="KW-1185">Reference proteome</keyword>
<dbReference type="AlphaFoldDB" id="A0A4Z2I051"/>
<sequence length="104" mass="10905">MLRFFTSLPPTESLKCRNIPSSAACPRAARRGPSSLIRSAPPRVLHVFTVSPCVSEPRSLRAPDALEATEAPAFLQTGADAGQLLSEGAGQPGEKSLHLAGVNL</sequence>
<protein>
    <submittedName>
        <fullName evidence="2">Uncharacterized protein</fullName>
    </submittedName>
</protein>
<name>A0A4Z2I051_9TELE</name>
<reference evidence="2 3" key="1">
    <citation type="submission" date="2019-03" db="EMBL/GenBank/DDBJ databases">
        <title>First draft genome of Liparis tanakae, snailfish: a comprehensive survey of snailfish specific genes.</title>
        <authorList>
            <person name="Kim W."/>
            <person name="Song I."/>
            <person name="Jeong J.-H."/>
            <person name="Kim D."/>
            <person name="Kim S."/>
            <person name="Ryu S."/>
            <person name="Song J.Y."/>
            <person name="Lee S.K."/>
        </authorList>
    </citation>
    <scope>NUCLEOTIDE SEQUENCE [LARGE SCALE GENOMIC DNA]</scope>
    <source>
        <tissue evidence="2">Muscle</tissue>
    </source>
</reference>
<gene>
    <name evidence="2" type="ORF">EYF80_018470</name>
</gene>